<evidence type="ECO:0000256" key="2">
    <source>
        <dbReference type="SAM" id="Phobius"/>
    </source>
</evidence>
<evidence type="ECO:0000259" key="3">
    <source>
        <dbReference type="PROSITE" id="PS50011"/>
    </source>
</evidence>
<dbReference type="InterPro" id="IPR000719">
    <property type="entry name" value="Prot_kinase_dom"/>
</dbReference>
<feature type="transmembrane region" description="Helical" evidence="2">
    <location>
        <begin position="190"/>
        <end position="210"/>
    </location>
</feature>
<evidence type="ECO:0000313" key="5">
    <source>
        <dbReference type="Proteomes" id="UP001218218"/>
    </source>
</evidence>
<dbReference type="EMBL" id="JARIHO010000095">
    <property type="protein sequence ID" value="KAJ7305620.1"/>
    <property type="molecule type" value="Genomic_DNA"/>
</dbReference>
<keyword evidence="2" id="KW-0812">Transmembrane</keyword>
<keyword evidence="5" id="KW-1185">Reference proteome</keyword>
<name>A0AAD6Z3M0_9AGAR</name>
<feature type="transmembrane region" description="Helical" evidence="2">
    <location>
        <begin position="151"/>
        <end position="170"/>
    </location>
</feature>
<comment type="caution">
    <text evidence="4">The sequence shown here is derived from an EMBL/GenBank/DDBJ whole genome shotgun (WGS) entry which is preliminary data.</text>
</comment>
<dbReference type="PROSITE" id="PS50011">
    <property type="entry name" value="PROTEIN_KINASE_DOM"/>
    <property type="match status" value="1"/>
</dbReference>
<accession>A0AAD6Z3M0</accession>
<dbReference type="Gene3D" id="1.10.510.10">
    <property type="entry name" value="Transferase(Phosphotransferase) domain 1"/>
    <property type="match status" value="1"/>
</dbReference>
<dbReference type="PANTHER" id="PTHR40465">
    <property type="entry name" value="CHROMOSOME 1, WHOLE GENOME SHOTGUN SEQUENCE"/>
    <property type="match status" value="1"/>
</dbReference>
<gene>
    <name evidence="4" type="ORF">DFH08DRAFT_944951</name>
</gene>
<dbReference type="Pfam" id="PF20152">
    <property type="entry name" value="DUF6534"/>
    <property type="match status" value="1"/>
</dbReference>
<dbReference type="AlphaFoldDB" id="A0AAD6Z3M0"/>
<organism evidence="4 5">
    <name type="scientific">Mycena albidolilacea</name>
    <dbReference type="NCBI Taxonomy" id="1033008"/>
    <lineage>
        <taxon>Eukaryota</taxon>
        <taxon>Fungi</taxon>
        <taxon>Dikarya</taxon>
        <taxon>Basidiomycota</taxon>
        <taxon>Agaricomycotina</taxon>
        <taxon>Agaricomycetes</taxon>
        <taxon>Agaricomycetidae</taxon>
        <taxon>Agaricales</taxon>
        <taxon>Marasmiineae</taxon>
        <taxon>Mycenaceae</taxon>
        <taxon>Mycena</taxon>
    </lineage>
</organism>
<dbReference type="InterPro" id="IPR001245">
    <property type="entry name" value="Ser-Thr/Tyr_kinase_cat_dom"/>
</dbReference>
<keyword evidence="2" id="KW-0472">Membrane</keyword>
<feature type="region of interest" description="Disordered" evidence="1">
    <location>
        <begin position="1"/>
        <end position="44"/>
    </location>
</feature>
<feature type="transmembrane region" description="Helical" evidence="2">
    <location>
        <begin position="263"/>
        <end position="283"/>
    </location>
</feature>
<reference evidence="4" key="1">
    <citation type="submission" date="2023-03" db="EMBL/GenBank/DDBJ databases">
        <title>Massive genome expansion in bonnet fungi (Mycena s.s.) driven by repeated elements and novel gene families across ecological guilds.</title>
        <authorList>
            <consortium name="Lawrence Berkeley National Laboratory"/>
            <person name="Harder C.B."/>
            <person name="Miyauchi S."/>
            <person name="Viragh M."/>
            <person name="Kuo A."/>
            <person name="Thoen E."/>
            <person name="Andreopoulos B."/>
            <person name="Lu D."/>
            <person name="Skrede I."/>
            <person name="Drula E."/>
            <person name="Henrissat B."/>
            <person name="Morin E."/>
            <person name="Kohler A."/>
            <person name="Barry K."/>
            <person name="LaButti K."/>
            <person name="Morin E."/>
            <person name="Salamov A."/>
            <person name="Lipzen A."/>
            <person name="Mereny Z."/>
            <person name="Hegedus B."/>
            <person name="Baldrian P."/>
            <person name="Stursova M."/>
            <person name="Weitz H."/>
            <person name="Taylor A."/>
            <person name="Grigoriev I.V."/>
            <person name="Nagy L.G."/>
            <person name="Martin F."/>
            <person name="Kauserud H."/>
        </authorList>
    </citation>
    <scope>NUCLEOTIDE SEQUENCE</scope>
    <source>
        <strain evidence="4">CBHHK002</strain>
    </source>
</reference>
<sequence>MTAENICPANGREKRVGTSCRAEEHQKLSFHPSTEKPAGHQRERSVPPLGWNFRSVGPPAVCSTAALQGKLMVVIAEQFEDPGRDQPDYEWRKYVTSALLRPVSMSLPPLDSITGAPLIGTWASSLLYTAELLQFVYYFRKFKDDDFKLKTLVTVVFVIDTVSALADYTFVYLCTITHAGDLAYLSKADWALPLYAICTGCVAVLFQSFLTFRYWRFTKNTIVVVSFSMLILVTFGGAFASGLEVMLFPTFKDREKVRVAGMVWVIAQVSADIIIAGALVYEFQKAKSKFSKDRRRIRNTLNRLVVLTIQTGSATAVIASATLITFLINVETNISGSHLPIFSAVPTGIMYSLGRIYVLCMLLNLNIRTSTNEESSQATSRIAGSGRDLETIAFGHGAGTSHRDGLGGVRAYRQSAGFEWNIPEQPRVAQKMAPFFPAENVGKSVVVEQIIGHDLDLEHPIYRAHNRWVRTRKGVSRRFRLASIISSVSAIQFTDSSTPTQGGTVRYQSPELQQGGDNTQSSDIYGFGRVVYELLTGTAPFPELRTDAAVAIAVLQGRRPPRPTSCLGTPALEGLWNLLQDCWDQSPEKRPTASQVVERLMGDDIRTTKVESLSDWDDTFTSRFRRHFLGPQPLPSVKEFKRMIFGDEYDIDLSESTSQEAQLEVPDSDRSVLSESMLALDKEG</sequence>
<dbReference type="Proteomes" id="UP001218218">
    <property type="component" value="Unassembled WGS sequence"/>
</dbReference>
<evidence type="ECO:0000313" key="4">
    <source>
        <dbReference type="EMBL" id="KAJ7305620.1"/>
    </source>
</evidence>
<dbReference type="SUPFAM" id="SSF56112">
    <property type="entry name" value="Protein kinase-like (PK-like)"/>
    <property type="match status" value="1"/>
</dbReference>
<proteinExistence type="predicted"/>
<feature type="transmembrane region" description="Helical" evidence="2">
    <location>
        <begin position="119"/>
        <end position="139"/>
    </location>
</feature>
<dbReference type="GO" id="GO:0005524">
    <property type="term" value="F:ATP binding"/>
    <property type="evidence" value="ECO:0007669"/>
    <property type="project" value="InterPro"/>
</dbReference>
<dbReference type="PANTHER" id="PTHR40465:SF1">
    <property type="entry name" value="DUF6534 DOMAIN-CONTAINING PROTEIN"/>
    <property type="match status" value="1"/>
</dbReference>
<protein>
    <recommendedName>
        <fullName evidence="3">Protein kinase domain-containing protein</fullName>
    </recommendedName>
</protein>
<dbReference type="InterPro" id="IPR011009">
    <property type="entry name" value="Kinase-like_dom_sf"/>
</dbReference>
<feature type="compositionally biased region" description="Basic and acidic residues" evidence="1">
    <location>
        <begin position="11"/>
        <end position="44"/>
    </location>
</feature>
<evidence type="ECO:0000256" key="1">
    <source>
        <dbReference type="SAM" id="MobiDB-lite"/>
    </source>
</evidence>
<dbReference type="GO" id="GO:0004672">
    <property type="term" value="F:protein kinase activity"/>
    <property type="evidence" value="ECO:0007669"/>
    <property type="project" value="InterPro"/>
</dbReference>
<feature type="transmembrane region" description="Helical" evidence="2">
    <location>
        <begin position="348"/>
        <end position="367"/>
    </location>
</feature>
<dbReference type="Pfam" id="PF07714">
    <property type="entry name" value="PK_Tyr_Ser-Thr"/>
    <property type="match status" value="1"/>
</dbReference>
<feature type="domain" description="Protein kinase" evidence="3">
    <location>
        <begin position="228"/>
        <end position="606"/>
    </location>
</feature>
<feature type="transmembrane region" description="Helical" evidence="2">
    <location>
        <begin position="222"/>
        <end position="243"/>
    </location>
</feature>
<feature type="region of interest" description="Disordered" evidence="1">
    <location>
        <begin position="495"/>
        <end position="520"/>
    </location>
</feature>
<feature type="transmembrane region" description="Helical" evidence="2">
    <location>
        <begin position="304"/>
        <end position="328"/>
    </location>
</feature>
<dbReference type="InterPro" id="IPR045339">
    <property type="entry name" value="DUF6534"/>
</dbReference>
<keyword evidence="2" id="KW-1133">Transmembrane helix</keyword>